<dbReference type="Proteomes" id="UP001155027">
    <property type="component" value="Unassembled WGS sequence"/>
</dbReference>
<dbReference type="InterPro" id="IPR013783">
    <property type="entry name" value="Ig-like_fold"/>
</dbReference>
<gene>
    <name evidence="4" type="ORF">GGP71_003231</name>
</gene>
<feature type="region of interest" description="Disordered" evidence="1">
    <location>
        <begin position="45"/>
        <end position="71"/>
    </location>
</feature>
<keyword evidence="2" id="KW-0732">Signal</keyword>
<evidence type="ECO:0000313" key="4">
    <source>
        <dbReference type="EMBL" id="MCS3679281.1"/>
    </source>
</evidence>
<proteinExistence type="predicted"/>
<dbReference type="GO" id="GO:0004197">
    <property type="term" value="F:cysteine-type endopeptidase activity"/>
    <property type="evidence" value="ECO:0007669"/>
    <property type="project" value="InterPro"/>
</dbReference>
<evidence type="ECO:0000259" key="3">
    <source>
        <dbReference type="Pfam" id="PF00656"/>
    </source>
</evidence>
<protein>
    <recommendedName>
        <fullName evidence="3">Peptidase C14 caspase domain-containing protein</fullName>
    </recommendedName>
</protein>
<comment type="caution">
    <text evidence="4">The sequence shown here is derived from an EMBL/GenBank/DDBJ whole genome shotgun (WGS) entry which is preliminary data.</text>
</comment>
<dbReference type="AlphaFoldDB" id="A0A9X2Q9P8"/>
<accession>A0A9X2Q9P8</accession>
<reference evidence="4" key="1">
    <citation type="submission" date="2022-08" db="EMBL/GenBank/DDBJ databases">
        <title>Genomic Encyclopedia of Type Strains, Phase V (KMG-V): Genome sequencing to study the core and pangenomes of soil and plant-associated prokaryotes.</title>
        <authorList>
            <person name="Whitman W."/>
        </authorList>
    </citation>
    <scope>NUCLEOTIDE SEQUENCE</scope>
    <source>
        <strain evidence="4">0</strain>
    </source>
</reference>
<organism evidence="4 5">
    <name type="scientific">Salinibacter ruber</name>
    <dbReference type="NCBI Taxonomy" id="146919"/>
    <lineage>
        <taxon>Bacteria</taxon>
        <taxon>Pseudomonadati</taxon>
        <taxon>Rhodothermota</taxon>
        <taxon>Rhodothermia</taxon>
        <taxon>Rhodothermales</taxon>
        <taxon>Salinibacteraceae</taxon>
        <taxon>Salinibacter</taxon>
    </lineage>
</organism>
<dbReference type="GO" id="GO:0006508">
    <property type="term" value="P:proteolysis"/>
    <property type="evidence" value="ECO:0007669"/>
    <property type="project" value="InterPro"/>
</dbReference>
<dbReference type="InterPro" id="IPR018247">
    <property type="entry name" value="EF_Hand_1_Ca_BS"/>
</dbReference>
<feature type="signal peptide" evidence="2">
    <location>
        <begin position="1"/>
        <end position="47"/>
    </location>
</feature>
<sequence>MAPASAPLFSVILPFEPAGWLRACAGRTALLVAGSMLLAAAPAPATAQEAEETTEVKPVSITPPGERPELSVRAEVKGLSSEENSSGNALKAGEEATLQVTVVNNGEQEAGRIEVWAAPETKRPGLRLQGSAVSDTGAVRLGSVRALGPSTEVTFTGALTAEDSVSGGRQRYSVEVREENGFGPSFRPTVAVQTAMPKPPSLELKKVEVASSPGKLLPGEASEVRLEVRNTGPGPAQEVEAKVTAGPGGTLAGRSRRVIGTLQPGEAASVSTPVSAEGAGGDVPLQVRLEDKSGRYGTTVEQSVPVATPVDRMIPETNTERPNAIAVVIGIKEYQDQDIPDVEYALRDAEVMKKYLTRALGFREENIIFKPNATGSALREIFGVAGNYKGQLHDYVKPGESDVFVYYSGHGAPAPGENKAYLVASNTNPNYLSINGYPAGQLYENLAQVPARSTTVVLEACFSGVSENGPIIQRASPVDLSVENPVMAMEDGLAFTAGAADQIASWYPEKEHGLFTYHFLKGLRGEADRNGDQAVTAEEMERYLMDKVPYRARRMFSREQTPQVVGADKSQVLIQYE</sequence>
<feature type="domain" description="Peptidase C14 caspase" evidence="3">
    <location>
        <begin position="325"/>
        <end position="565"/>
    </location>
</feature>
<name>A0A9X2Q9P8_9BACT</name>
<evidence type="ECO:0000256" key="2">
    <source>
        <dbReference type="SAM" id="SignalP"/>
    </source>
</evidence>
<dbReference type="Gene3D" id="2.60.40.10">
    <property type="entry name" value="Immunoglobulins"/>
    <property type="match status" value="1"/>
</dbReference>
<dbReference type="EMBL" id="JANUAU010000016">
    <property type="protein sequence ID" value="MCS3679281.1"/>
    <property type="molecule type" value="Genomic_DNA"/>
</dbReference>
<dbReference type="InterPro" id="IPR011600">
    <property type="entry name" value="Pept_C14_caspase"/>
</dbReference>
<dbReference type="PROSITE" id="PS00018">
    <property type="entry name" value="EF_HAND_1"/>
    <property type="match status" value="1"/>
</dbReference>
<evidence type="ECO:0000313" key="5">
    <source>
        <dbReference type="Proteomes" id="UP001155027"/>
    </source>
</evidence>
<dbReference type="Gene3D" id="3.40.50.1460">
    <property type="match status" value="1"/>
</dbReference>
<feature type="chain" id="PRO_5040783586" description="Peptidase C14 caspase domain-containing protein" evidence="2">
    <location>
        <begin position="48"/>
        <end position="577"/>
    </location>
</feature>
<dbReference type="RefSeq" id="WP_259081092.1">
    <property type="nucleotide sequence ID" value="NZ_JANUAU010000016.1"/>
</dbReference>
<dbReference type="Pfam" id="PF00656">
    <property type="entry name" value="Peptidase_C14"/>
    <property type="match status" value="1"/>
</dbReference>
<evidence type="ECO:0000256" key="1">
    <source>
        <dbReference type="SAM" id="MobiDB-lite"/>
    </source>
</evidence>